<comment type="caution">
    <text evidence="1">The sequence shown here is derived from an EMBL/GenBank/DDBJ whole genome shotgun (WGS) entry which is preliminary data.</text>
</comment>
<reference evidence="1" key="1">
    <citation type="journal article" date="2022" name="Int. J. Mol. Sci.">
        <title>Draft Genome of Tanacetum Coccineum: Genomic Comparison of Closely Related Tanacetum-Family Plants.</title>
        <authorList>
            <person name="Yamashiro T."/>
            <person name="Shiraishi A."/>
            <person name="Nakayama K."/>
            <person name="Satake H."/>
        </authorList>
    </citation>
    <scope>NUCLEOTIDE SEQUENCE</scope>
</reference>
<dbReference type="PANTHER" id="PTHR48462">
    <property type="entry name" value="PROTEIN, PUTATIVE-RELATED"/>
    <property type="match status" value="1"/>
</dbReference>
<dbReference type="Proteomes" id="UP001151760">
    <property type="component" value="Unassembled WGS sequence"/>
</dbReference>
<proteinExistence type="predicted"/>
<accession>A0ABQ5AF27</accession>
<evidence type="ECO:0008006" key="3">
    <source>
        <dbReference type="Google" id="ProtNLM"/>
    </source>
</evidence>
<protein>
    <recommendedName>
        <fullName evidence="3">Reverse transcriptase zinc-binding domain-containing protein</fullName>
    </recommendedName>
</protein>
<evidence type="ECO:0000313" key="1">
    <source>
        <dbReference type="EMBL" id="GJT00938.1"/>
    </source>
</evidence>
<name>A0ABQ5AF27_9ASTR</name>
<gene>
    <name evidence="1" type="ORF">Tco_0822107</name>
</gene>
<dbReference type="PANTHER" id="PTHR48462:SF1">
    <property type="entry name" value="PROTEIN, PUTATIVE-RELATED"/>
    <property type="match status" value="1"/>
</dbReference>
<sequence length="226" mass="25679">MSPVEYRTILKYHLMIPLFPVDEICPVCRKTCLDSFGEHAVHCKELPGFKYRHDMVRDVLFDVCRRARISAKKEAPLNTGKILVDKFHSKLFSWKTSLLSFGGRLTLIKAVLGSLGSQGSKRLAWMKWSNILASFDKGDSLWVKVIRALHGSEGGFDHNGCRFNGLWSRIVGSSNYLHSSSILPMDSIRFQALSVGTREEFSDYRSYSQWSMVLKLVSKPWAVTTI</sequence>
<keyword evidence="2" id="KW-1185">Reference proteome</keyword>
<evidence type="ECO:0000313" key="2">
    <source>
        <dbReference type="Proteomes" id="UP001151760"/>
    </source>
</evidence>
<dbReference type="EMBL" id="BQNB010012234">
    <property type="protein sequence ID" value="GJT00938.1"/>
    <property type="molecule type" value="Genomic_DNA"/>
</dbReference>
<organism evidence="1 2">
    <name type="scientific">Tanacetum coccineum</name>
    <dbReference type="NCBI Taxonomy" id="301880"/>
    <lineage>
        <taxon>Eukaryota</taxon>
        <taxon>Viridiplantae</taxon>
        <taxon>Streptophyta</taxon>
        <taxon>Embryophyta</taxon>
        <taxon>Tracheophyta</taxon>
        <taxon>Spermatophyta</taxon>
        <taxon>Magnoliopsida</taxon>
        <taxon>eudicotyledons</taxon>
        <taxon>Gunneridae</taxon>
        <taxon>Pentapetalae</taxon>
        <taxon>asterids</taxon>
        <taxon>campanulids</taxon>
        <taxon>Asterales</taxon>
        <taxon>Asteraceae</taxon>
        <taxon>Asteroideae</taxon>
        <taxon>Anthemideae</taxon>
        <taxon>Anthemidinae</taxon>
        <taxon>Tanacetum</taxon>
    </lineage>
</organism>
<reference evidence="1" key="2">
    <citation type="submission" date="2022-01" db="EMBL/GenBank/DDBJ databases">
        <authorList>
            <person name="Yamashiro T."/>
            <person name="Shiraishi A."/>
            <person name="Satake H."/>
            <person name="Nakayama K."/>
        </authorList>
    </citation>
    <scope>NUCLEOTIDE SEQUENCE</scope>
</reference>